<keyword evidence="2" id="KW-1185">Reference proteome</keyword>
<name>A0A0U4FRE8_9BACI</name>
<evidence type="ECO:0008006" key="3">
    <source>
        <dbReference type="Google" id="ProtNLM"/>
    </source>
</evidence>
<dbReference type="AlphaFoldDB" id="A0A0U4FRE8"/>
<evidence type="ECO:0000313" key="2">
    <source>
        <dbReference type="Proteomes" id="UP000050331"/>
    </source>
</evidence>
<dbReference type="STRING" id="1472767.AOX59_07225"/>
<gene>
    <name evidence="1" type="ORF">AOX59_07225</name>
</gene>
<dbReference type="Pfam" id="PF14165">
    <property type="entry name" value="YtzH"/>
    <property type="match status" value="1"/>
</dbReference>
<reference evidence="1 2" key="1">
    <citation type="submission" date="2016-01" db="EMBL/GenBank/DDBJ databases">
        <title>Complete genome sequence of strain Lentibacillus amyloliquefaciens LAM0015T isolated from saline sediment.</title>
        <authorList>
            <person name="Wang J.-L."/>
            <person name="He M.-X."/>
        </authorList>
    </citation>
    <scope>NUCLEOTIDE SEQUENCE [LARGE SCALE GENOMIC DNA]</scope>
    <source>
        <strain evidence="1 2">LAM0015</strain>
    </source>
</reference>
<proteinExistence type="predicted"/>
<dbReference type="RefSeq" id="WP_068443912.1">
    <property type="nucleotide sequence ID" value="NZ_CP013862.1"/>
</dbReference>
<dbReference type="EMBL" id="CP013862">
    <property type="protein sequence ID" value="ALX48421.1"/>
    <property type="molecule type" value="Genomic_DNA"/>
</dbReference>
<organism evidence="1 2">
    <name type="scientific">Lentibacillus amyloliquefaciens</name>
    <dbReference type="NCBI Taxonomy" id="1472767"/>
    <lineage>
        <taxon>Bacteria</taxon>
        <taxon>Bacillati</taxon>
        <taxon>Bacillota</taxon>
        <taxon>Bacilli</taxon>
        <taxon>Bacillales</taxon>
        <taxon>Bacillaceae</taxon>
        <taxon>Lentibacillus</taxon>
    </lineage>
</organism>
<protein>
    <recommendedName>
        <fullName evidence="3">YtzH-like protein</fullName>
    </recommendedName>
</protein>
<dbReference type="Proteomes" id="UP000050331">
    <property type="component" value="Chromosome"/>
</dbReference>
<dbReference type="InterPro" id="IPR025547">
    <property type="entry name" value="YtzH"/>
</dbReference>
<dbReference type="KEGG" id="lao:AOX59_07225"/>
<dbReference type="OrthoDB" id="2968867at2"/>
<sequence length="95" mass="10953">MVLTTHNQLQLLHDILTEQTEDCCGEISEYQQIKRLVQAMIANNSISNEQLLELLPEIYNYGRQGEIAQNDEEHIVSNKINIQTWVNAIQKTSLE</sequence>
<evidence type="ECO:0000313" key="1">
    <source>
        <dbReference type="EMBL" id="ALX48421.1"/>
    </source>
</evidence>
<accession>A0A0U4FRE8</accession>